<evidence type="ECO:0000256" key="6">
    <source>
        <dbReference type="ARBA" id="ARBA00022989"/>
    </source>
</evidence>
<reference evidence="9 10" key="1">
    <citation type="submission" date="2018-10" db="EMBL/GenBank/DDBJ databases">
        <title>Genomic Encyclopedia of Archaeal and Bacterial Type Strains, Phase II (KMG-II): from individual species to whole genera.</title>
        <authorList>
            <person name="Goeker M."/>
        </authorList>
    </citation>
    <scope>NUCLEOTIDE SEQUENCE [LARGE SCALE GENOMIC DNA]</scope>
    <source>
        <strain evidence="9 10">DSM 25230</strain>
    </source>
</reference>
<dbReference type="Pfam" id="PF01925">
    <property type="entry name" value="TauE"/>
    <property type="match status" value="1"/>
</dbReference>
<evidence type="ECO:0000256" key="4">
    <source>
        <dbReference type="ARBA" id="ARBA00022475"/>
    </source>
</evidence>
<dbReference type="AlphaFoldDB" id="A0A495EDY2"/>
<dbReference type="EMBL" id="RBIQ01000007">
    <property type="protein sequence ID" value="RKR14861.1"/>
    <property type="molecule type" value="Genomic_DNA"/>
</dbReference>
<evidence type="ECO:0000256" key="1">
    <source>
        <dbReference type="ARBA" id="ARBA00004651"/>
    </source>
</evidence>
<accession>A0A495EDY2</accession>
<feature type="transmembrane region" description="Helical" evidence="8">
    <location>
        <begin position="157"/>
        <end position="187"/>
    </location>
</feature>
<evidence type="ECO:0000256" key="2">
    <source>
        <dbReference type="ARBA" id="ARBA00009142"/>
    </source>
</evidence>
<comment type="subcellular location">
    <subcellularLocation>
        <location evidence="1 8">Cell membrane</location>
        <topology evidence="1 8">Multi-pass membrane protein</topology>
    </subcellularLocation>
</comment>
<evidence type="ECO:0000256" key="5">
    <source>
        <dbReference type="ARBA" id="ARBA00022692"/>
    </source>
</evidence>
<dbReference type="GO" id="GO:0005886">
    <property type="term" value="C:plasma membrane"/>
    <property type="evidence" value="ECO:0007669"/>
    <property type="project" value="UniProtKB-SubCell"/>
</dbReference>
<feature type="transmembrane region" description="Helical" evidence="8">
    <location>
        <begin position="199"/>
        <end position="218"/>
    </location>
</feature>
<feature type="transmembrane region" description="Helical" evidence="8">
    <location>
        <begin position="254"/>
        <end position="272"/>
    </location>
</feature>
<keyword evidence="7 8" id="KW-0472">Membrane</keyword>
<evidence type="ECO:0000313" key="10">
    <source>
        <dbReference type="Proteomes" id="UP000269412"/>
    </source>
</evidence>
<dbReference type="InterPro" id="IPR002781">
    <property type="entry name" value="TM_pro_TauE-like"/>
</dbReference>
<feature type="transmembrane region" description="Helical" evidence="8">
    <location>
        <begin position="74"/>
        <end position="93"/>
    </location>
</feature>
<organism evidence="9 10">
    <name type="scientific">Maribacter vaceletii</name>
    <dbReference type="NCBI Taxonomy" id="1206816"/>
    <lineage>
        <taxon>Bacteria</taxon>
        <taxon>Pseudomonadati</taxon>
        <taxon>Bacteroidota</taxon>
        <taxon>Flavobacteriia</taxon>
        <taxon>Flavobacteriales</taxon>
        <taxon>Flavobacteriaceae</taxon>
        <taxon>Maribacter</taxon>
    </lineage>
</organism>
<feature type="transmembrane region" description="Helical" evidence="8">
    <location>
        <begin position="125"/>
        <end position="145"/>
    </location>
</feature>
<evidence type="ECO:0000256" key="7">
    <source>
        <dbReference type="ARBA" id="ARBA00023136"/>
    </source>
</evidence>
<sequence>MIGSKGIIFLYILLLNFIYTHYMLSLLSLELTSMQWFLALLSAFIIGVSKSGIKGIAILIVTLMALAFGAKESTGLIVPLLIVGDIFAVIYYNRHTQWKYIVRFLPWMMLGVLIGVFIGKDLDELTFKNSMAVVILGSVIMMYWWDRKKSKNVPTHWAFAGSMGIMAGITTMIGNLAGAFSNIFFLAMRLPKNEFIGTAAWLFFIINIFKLPFHIFVWKTITLDSFILNLKLIPGILLGLFVGIFLVTKIKEGFYRKMILFLTALGSLLILLR</sequence>
<evidence type="ECO:0000256" key="8">
    <source>
        <dbReference type="RuleBase" id="RU363041"/>
    </source>
</evidence>
<evidence type="ECO:0000256" key="3">
    <source>
        <dbReference type="ARBA" id="ARBA00022448"/>
    </source>
</evidence>
<dbReference type="Proteomes" id="UP000269412">
    <property type="component" value="Unassembled WGS sequence"/>
</dbReference>
<dbReference type="PANTHER" id="PTHR30269">
    <property type="entry name" value="TRANSMEMBRANE PROTEIN YFCA"/>
    <property type="match status" value="1"/>
</dbReference>
<comment type="caution">
    <text evidence="9">The sequence shown here is derived from an EMBL/GenBank/DDBJ whole genome shotgun (WGS) entry which is preliminary data.</text>
</comment>
<keyword evidence="4 8" id="KW-1003">Cell membrane</keyword>
<feature type="transmembrane region" description="Helical" evidence="8">
    <location>
        <begin position="6"/>
        <end position="24"/>
    </location>
</feature>
<keyword evidence="3" id="KW-0813">Transport</keyword>
<evidence type="ECO:0000313" key="9">
    <source>
        <dbReference type="EMBL" id="RKR14861.1"/>
    </source>
</evidence>
<comment type="similarity">
    <text evidence="2 8">Belongs to the 4-toluene sulfonate uptake permease (TSUP) (TC 2.A.102) family.</text>
</comment>
<gene>
    <name evidence="9" type="ORF">CLV91_0942</name>
</gene>
<proteinExistence type="inferred from homology"/>
<feature type="transmembrane region" description="Helical" evidence="8">
    <location>
        <begin position="230"/>
        <end position="248"/>
    </location>
</feature>
<protein>
    <recommendedName>
        <fullName evidence="8">Probable membrane transporter protein</fullName>
    </recommendedName>
</protein>
<dbReference type="InterPro" id="IPR052017">
    <property type="entry name" value="TSUP"/>
</dbReference>
<keyword evidence="10" id="KW-1185">Reference proteome</keyword>
<keyword evidence="6 8" id="KW-1133">Transmembrane helix</keyword>
<feature type="transmembrane region" description="Helical" evidence="8">
    <location>
        <begin position="100"/>
        <end position="119"/>
    </location>
</feature>
<keyword evidence="5 8" id="KW-0812">Transmembrane</keyword>
<feature type="transmembrane region" description="Helical" evidence="8">
    <location>
        <begin position="36"/>
        <end position="68"/>
    </location>
</feature>
<name>A0A495EDY2_9FLAO</name>
<dbReference type="PANTHER" id="PTHR30269:SF23">
    <property type="entry name" value="MEMBRANE TRANSPORTER PROTEIN YDHB-RELATED"/>
    <property type="match status" value="1"/>
</dbReference>